<proteinExistence type="predicted"/>
<name>A0A2P2MVW5_RHIMU</name>
<protein>
    <submittedName>
        <fullName evidence="1">Uncharacterized protein MANES_11G117300</fullName>
    </submittedName>
</protein>
<evidence type="ECO:0000313" key="1">
    <source>
        <dbReference type="EMBL" id="MBX34348.1"/>
    </source>
</evidence>
<sequence>MFINTSIHHSDCAAVVVNFLDVELPNFLDVELPSC</sequence>
<accession>A0A2P2MVW5</accession>
<reference evidence="1" key="1">
    <citation type="submission" date="2018-02" db="EMBL/GenBank/DDBJ databases">
        <title>Rhizophora mucronata_Transcriptome.</title>
        <authorList>
            <person name="Meera S.P."/>
            <person name="Sreeshan A."/>
            <person name="Augustine A."/>
        </authorList>
    </citation>
    <scope>NUCLEOTIDE SEQUENCE</scope>
    <source>
        <tissue evidence="1">Leaf</tissue>
    </source>
</reference>
<dbReference type="EMBL" id="GGEC01053864">
    <property type="protein sequence ID" value="MBX34348.1"/>
    <property type="molecule type" value="Transcribed_RNA"/>
</dbReference>
<dbReference type="AlphaFoldDB" id="A0A2P2MVW5"/>
<organism evidence="1">
    <name type="scientific">Rhizophora mucronata</name>
    <name type="common">Asiatic mangrove</name>
    <dbReference type="NCBI Taxonomy" id="61149"/>
    <lineage>
        <taxon>Eukaryota</taxon>
        <taxon>Viridiplantae</taxon>
        <taxon>Streptophyta</taxon>
        <taxon>Embryophyta</taxon>
        <taxon>Tracheophyta</taxon>
        <taxon>Spermatophyta</taxon>
        <taxon>Magnoliopsida</taxon>
        <taxon>eudicotyledons</taxon>
        <taxon>Gunneridae</taxon>
        <taxon>Pentapetalae</taxon>
        <taxon>rosids</taxon>
        <taxon>fabids</taxon>
        <taxon>Malpighiales</taxon>
        <taxon>Rhizophoraceae</taxon>
        <taxon>Rhizophora</taxon>
    </lineage>
</organism>